<gene>
    <name evidence="2" type="ORF">E2N92_01110</name>
</gene>
<dbReference type="EMBL" id="CP037968">
    <property type="protein sequence ID" value="QYZ80354.1"/>
    <property type="molecule type" value="Genomic_DNA"/>
</dbReference>
<reference evidence="2" key="1">
    <citation type="journal article" date="2005" name="Int. J. Syst. Evol. Microbiol.">
        <title>Methanofollis formosanus sp. nov., isolated from a fish pond.</title>
        <authorList>
            <person name="Wu S.Y."/>
            <person name="Chen S.C."/>
            <person name="Lai M.C."/>
        </authorList>
    </citation>
    <scope>NUCLEOTIDE SEQUENCE</scope>
    <source>
        <strain evidence="2">ML15</strain>
    </source>
</reference>
<dbReference type="InterPro" id="IPR025983">
    <property type="entry name" value="Cys_rich_CPCC"/>
</dbReference>
<dbReference type="Proteomes" id="UP000826709">
    <property type="component" value="Chromosome"/>
</dbReference>
<feature type="domain" description="Cysteine-rich CPCC" evidence="1">
    <location>
        <begin position="121"/>
        <end position="185"/>
    </location>
</feature>
<proteinExistence type="predicted"/>
<keyword evidence="3" id="KW-1185">Reference proteome</keyword>
<protein>
    <recommendedName>
        <fullName evidence="1">Cysteine-rich CPCC domain-containing protein</fullName>
    </recommendedName>
</protein>
<sequence>MDLSGDISREDAECLLTKHDILGLSAGERKELLLSFWDYYHTISAAATREYLKDKVPEDIVVEIIEKEVPGDPDNPRYDYLVYLHRPFEYCGARNEYVLERLKTINPEIDAIVGDEDELERCPCCGYHTLGERGMYEICDVCFWEDDGVNEDHEYSGPNHMTLREGRENFRKYGAYDQRSIHSVDRDGPLKYKRS</sequence>
<dbReference type="AlphaFoldDB" id="A0A8G1EHJ7"/>
<name>A0A8G1EHJ7_9EURY</name>
<reference evidence="2" key="2">
    <citation type="submission" date="2019-03" db="EMBL/GenBank/DDBJ databases">
        <authorList>
            <person name="Chen S.-C."/>
            <person name="Wu S.-Y."/>
            <person name="Lai M.-C."/>
        </authorList>
    </citation>
    <scope>NUCLEOTIDE SEQUENCE</scope>
    <source>
        <strain evidence="2">ML15</strain>
    </source>
</reference>
<accession>A0A8G1EHJ7</accession>
<dbReference type="Pfam" id="PF14206">
    <property type="entry name" value="Cys_rich_CPCC"/>
    <property type="match status" value="1"/>
</dbReference>
<dbReference type="KEGG" id="mfk:E2N92_01110"/>
<evidence type="ECO:0000313" key="3">
    <source>
        <dbReference type="Proteomes" id="UP000826709"/>
    </source>
</evidence>
<organism evidence="2 3">
    <name type="scientific">Methanofollis formosanus</name>
    <dbReference type="NCBI Taxonomy" id="299308"/>
    <lineage>
        <taxon>Archaea</taxon>
        <taxon>Methanobacteriati</taxon>
        <taxon>Methanobacteriota</taxon>
        <taxon>Stenosarchaea group</taxon>
        <taxon>Methanomicrobia</taxon>
        <taxon>Methanomicrobiales</taxon>
        <taxon>Methanomicrobiaceae</taxon>
        <taxon>Methanofollis</taxon>
    </lineage>
</organism>
<evidence type="ECO:0000259" key="1">
    <source>
        <dbReference type="Pfam" id="PF14206"/>
    </source>
</evidence>
<evidence type="ECO:0000313" key="2">
    <source>
        <dbReference type="EMBL" id="QYZ80354.1"/>
    </source>
</evidence>